<reference evidence="1" key="1">
    <citation type="submission" date="2020-02" db="EMBL/GenBank/DDBJ databases">
        <authorList>
            <person name="Meier V. D."/>
        </authorList>
    </citation>
    <scope>NUCLEOTIDE SEQUENCE</scope>
    <source>
        <strain evidence="1">AVDCRST_MAG22</strain>
    </source>
</reference>
<gene>
    <name evidence="1" type="ORF">AVDCRST_MAG22-3667</name>
</gene>
<organism evidence="1">
    <name type="scientific">uncultured Rubrobacteraceae bacterium</name>
    <dbReference type="NCBI Taxonomy" id="349277"/>
    <lineage>
        <taxon>Bacteria</taxon>
        <taxon>Bacillati</taxon>
        <taxon>Actinomycetota</taxon>
        <taxon>Rubrobacteria</taxon>
        <taxon>Rubrobacterales</taxon>
        <taxon>Rubrobacteraceae</taxon>
        <taxon>environmental samples</taxon>
    </lineage>
</organism>
<proteinExistence type="predicted"/>
<dbReference type="EMBL" id="CADCUV010000178">
    <property type="protein sequence ID" value="CAA9435958.1"/>
    <property type="molecule type" value="Genomic_DNA"/>
</dbReference>
<protein>
    <submittedName>
        <fullName evidence="1">Uncharacterized protein</fullName>
    </submittedName>
</protein>
<dbReference type="AlphaFoldDB" id="A0A6J4QEX7"/>
<accession>A0A6J4QEX7</accession>
<sequence length="40" mass="4389">MAVIIVLQDGPHPPRGTVPKDACHHEISDRGIGDFEHVDE</sequence>
<evidence type="ECO:0000313" key="1">
    <source>
        <dbReference type="EMBL" id="CAA9435958.1"/>
    </source>
</evidence>
<name>A0A6J4QEX7_9ACTN</name>